<dbReference type="Proteomes" id="UP001165489">
    <property type="component" value="Unassembled WGS sequence"/>
</dbReference>
<reference evidence="3" key="1">
    <citation type="submission" date="2022-03" db="EMBL/GenBank/DDBJ databases">
        <title>De novo assembled genomes of Belliella spp. (Cyclobacteriaceae) strains.</title>
        <authorList>
            <person name="Szabo A."/>
            <person name="Korponai K."/>
            <person name="Felfoldi T."/>
        </authorList>
    </citation>
    <scope>NUCLEOTIDE SEQUENCE</scope>
    <source>
        <strain evidence="3">DSM 111904</strain>
    </source>
</reference>
<dbReference type="Pfam" id="PF01075">
    <property type="entry name" value="Glyco_transf_9"/>
    <property type="match status" value="1"/>
</dbReference>
<gene>
    <name evidence="3" type="ORF">MM239_06705</name>
</gene>
<proteinExistence type="predicted"/>
<accession>A0ABS9UY17</accession>
<dbReference type="InterPro" id="IPR002201">
    <property type="entry name" value="Glyco_trans_9"/>
</dbReference>
<evidence type="ECO:0000313" key="3">
    <source>
        <dbReference type="EMBL" id="MCH7409076.1"/>
    </source>
</evidence>
<protein>
    <submittedName>
        <fullName evidence="3">Glycosyltransferase family 9 protein</fullName>
    </submittedName>
</protein>
<keyword evidence="4" id="KW-1185">Reference proteome</keyword>
<evidence type="ECO:0000256" key="1">
    <source>
        <dbReference type="ARBA" id="ARBA00022676"/>
    </source>
</evidence>
<comment type="caution">
    <text evidence="3">The sequence shown here is derived from an EMBL/GenBank/DDBJ whole genome shotgun (WGS) entry which is preliminary data.</text>
</comment>
<name>A0ABS9UY17_9BACT</name>
<dbReference type="RefSeq" id="WP_241347435.1">
    <property type="nucleotide sequence ID" value="NZ_JAKZGP010000012.1"/>
</dbReference>
<dbReference type="PANTHER" id="PTHR30160:SF22">
    <property type="entry name" value="LIPOPOLYSACCHARIDE CORE BIOSYNTHESIS PROTEIN"/>
    <property type="match status" value="1"/>
</dbReference>
<evidence type="ECO:0000313" key="4">
    <source>
        <dbReference type="Proteomes" id="UP001165489"/>
    </source>
</evidence>
<dbReference type="Gene3D" id="3.40.50.2000">
    <property type="entry name" value="Glycogen Phosphorylase B"/>
    <property type="match status" value="2"/>
</dbReference>
<keyword evidence="2" id="KW-0808">Transferase</keyword>
<sequence>MNRIIVTRFSAMGDVAMTASVIEEFVEQNRDVEIIMVSRTHFADFFKGIPRVKFHEIKPKSTHKGLIGLIKLYIELLKYKPATLVDLHNNLRSKFIRFFFKLSNQPVGILNKRRKEKKFIINHKSIKCNKLPLVTEAYADTFRTLGYALNLSHKLHRKSRPIPENLREIFSKETSFIGIAPFAQHIYKVLPEEKMSRIIAQLNQKGYTIVLFGGGKEEKLKTEAWAEKYSNTISTIGKHSLSEELDIIANLNVMISMDSSGMHMASLVGTKCVSIWGATHPKIGFLGYGQSLENCVQVEHPSRPSSIYGNKPCDCDGVEAIDLVSPEMVMEKVEEVLLKNK</sequence>
<dbReference type="PANTHER" id="PTHR30160">
    <property type="entry name" value="TETRAACYLDISACCHARIDE 4'-KINASE-RELATED"/>
    <property type="match status" value="1"/>
</dbReference>
<keyword evidence="1" id="KW-0328">Glycosyltransferase</keyword>
<dbReference type="EMBL" id="JAKZGP010000012">
    <property type="protein sequence ID" value="MCH7409076.1"/>
    <property type="molecule type" value="Genomic_DNA"/>
</dbReference>
<dbReference type="CDD" id="cd03789">
    <property type="entry name" value="GT9_LPS_heptosyltransferase"/>
    <property type="match status" value="1"/>
</dbReference>
<dbReference type="InterPro" id="IPR051199">
    <property type="entry name" value="LPS_LOS_Heptosyltrfase"/>
</dbReference>
<organism evidence="3 4">
    <name type="scientific">Belliella filtrata</name>
    <dbReference type="NCBI Taxonomy" id="2923435"/>
    <lineage>
        <taxon>Bacteria</taxon>
        <taxon>Pseudomonadati</taxon>
        <taxon>Bacteroidota</taxon>
        <taxon>Cytophagia</taxon>
        <taxon>Cytophagales</taxon>
        <taxon>Cyclobacteriaceae</taxon>
        <taxon>Belliella</taxon>
    </lineage>
</organism>
<dbReference type="SUPFAM" id="SSF53756">
    <property type="entry name" value="UDP-Glycosyltransferase/glycogen phosphorylase"/>
    <property type="match status" value="1"/>
</dbReference>
<evidence type="ECO:0000256" key="2">
    <source>
        <dbReference type="ARBA" id="ARBA00022679"/>
    </source>
</evidence>